<protein>
    <submittedName>
        <fullName evidence="2">Uncharacterized protein</fullName>
    </submittedName>
</protein>
<feature type="compositionally biased region" description="Polar residues" evidence="1">
    <location>
        <begin position="1"/>
        <end position="13"/>
    </location>
</feature>
<evidence type="ECO:0000256" key="1">
    <source>
        <dbReference type="SAM" id="MobiDB-lite"/>
    </source>
</evidence>
<dbReference type="Proteomes" id="UP000479000">
    <property type="component" value="Unassembled WGS sequence"/>
</dbReference>
<proteinExistence type="predicted"/>
<gene>
    <name evidence="2" type="ORF">NTEN_LOCUS3936</name>
</gene>
<evidence type="ECO:0000313" key="2">
    <source>
        <dbReference type="EMBL" id="CAA9997642.1"/>
    </source>
</evidence>
<evidence type="ECO:0000313" key="3">
    <source>
        <dbReference type="Proteomes" id="UP000479000"/>
    </source>
</evidence>
<keyword evidence="3" id="KW-1185">Reference proteome</keyword>
<name>A0A6H5G6Q4_9HEMI</name>
<feature type="region of interest" description="Disordered" evidence="1">
    <location>
        <begin position="77"/>
        <end position="118"/>
    </location>
</feature>
<dbReference type="EMBL" id="CADCXU010005898">
    <property type="protein sequence ID" value="CAA9997642.1"/>
    <property type="molecule type" value="Genomic_DNA"/>
</dbReference>
<sequence>VVSSVIADTSSETAFPKSPGKIIQMSLDESQDGIRSVEQGQTDESARADDEVYYYRYTILTSRRPLCWRRRRASVAMSTSSPMTSGPPLPLPMLPPDLPRRRSHSACKPAFSSSSSLE</sequence>
<feature type="compositionally biased region" description="Pro residues" evidence="1">
    <location>
        <begin position="85"/>
        <end position="97"/>
    </location>
</feature>
<feature type="region of interest" description="Disordered" evidence="1">
    <location>
        <begin position="1"/>
        <end position="21"/>
    </location>
</feature>
<dbReference type="AlphaFoldDB" id="A0A6H5G6Q4"/>
<reference evidence="2 3" key="1">
    <citation type="submission" date="2020-02" db="EMBL/GenBank/DDBJ databases">
        <authorList>
            <person name="Ferguson B K."/>
        </authorList>
    </citation>
    <scope>NUCLEOTIDE SEQUENCE [LARGE SCALE GENOMIC DNA]</scope>
</reference>
<organism evidence="2 3">
    <name type="scientific">Nesidiocoris tenuis</name>
    <dbReference type="NCBI Taxonomy" id="355587"/>
    <lineage>
        <taxon>Eukaryota</taxon>
        <taxon>Metazoa</taxon>
        <taxon>Ecdysozoa</taxon>
        <taxon>Arthropoda</taxon>
        <taxon>Hexapoda</taxon>
        <taxon>Insecta</taxon>
        <taxon>Pterygota</taxon>
        <taxon>Neoptera</taxon>
        <taxon>Paraneoptera</taxon>
        <taxon>Hemiptera</taxon>
        <taxon>Heteroptera</taxon>
        <taxon>Panheteroptera</taxon>
        <taxon>Cimicomorpha</taxon>
        <taxon>Miridae</taxon>
        <taxon>Dicyphina</taxon>
        <taxon>Nesidiocoris</taxon>
    </lineage>
</organism>
<feature type="non-terminal residue" evidence="2">
    <location>
        <position position="1"/>
    </location>
</feature>
<accession>A0A6H5G6Q4</accession>